<dbReference type="Pfam" id="PF00486">
    <property type="entry name" value="Trans_reg_C"/>
    <property type="match status" value="1"/>
</dbReference>
<dbReference type="InterPro" id="IPR016032">
    <property type="entry name" value="Sig_transdc_resp-reg_C-effctor"/>
</dbReference>
<dbReference type="PANTHER" id="PTHR35807:SF1">
    <property type="entry name" value="TRANSCRIPTIONAL REGULATOR REDD"/>
    <property type="match status" value="1"/>
</dbReference>
<dbReference type="CDD" id="cd00383">
    <property type="entry name" value="trans_reg_C"/>
    <property type="match status" value="1"/>
</dbReference>
<dbReference type="SUPFAM" id="SSF52540">
    <property type="entry name" value="P-loop containing nucleoside triphosphate hydrolases"/>
    <property type="match status" value="1"/>
</dbReference>
<dbReference type="SUPFAM" id="SSF48452">
    <property type="entry name" value="TPR-like"/>
    <property type="match status" value="1"/>
</dbReference>
<dbReference type="InterPro" id="IPR027417">
    <property type="entry name" value="P-loop_NTPase"/>
</dbReference>
<feature type="domain" description="OmpR/PhoB-type" evidence="7">
    <location>
        <begin position="1"/>
        <end position="99"/>
    </location>
</feature>
<organism evidence="8 9">
    <name type="scientific">Micromonospora pisi</name>
    <dbReference type="NCBI Taxonomy" id="589240"/>
    <lineage>
        <taxon>Bacteria</taxon>
        <taxon>Bacillati</taxon>
        <taxon>Actinomycetota</taxon>
        <taxon>Actinomycetes</taxon>
        <taxon>Micromonosporales</taxon>
        <taxon>Micromonosporaceae</taxon>
        <taxon>Micromonospora</taxon>
    </lineage>
</organism>
<evidence type="ECO:0000256" key="3">
    <source>
        <dbReference type="ARBA" id="ARBA00023125"/>
    </source>
</evidence>
<dbReference type="GO" id="GO:0043531">
    <property type="term" value="F:ADP binding"/>
    <property type="evidence" value="ECO:0007669"/>
    <property type="project" value="InterPro"/>
</dbReference>
<dbReference type="PANTHER" id="PTHR35807">
    <property type="entry name" value="TRANSCRIPTIONAL REGULATOR REDD-RELATED"/>
    <property type="match status" value="1"/>
</dbReference>
<evidence type="ECO:0000259" key="7">
    <source>
        <dbReference type="PROSITE" id="PS51755"/>
    </source>
</evidence>
<sequence length="700" mass="76220">MAAERGLRLAVLGPVRAWRDGREIDLGSPQQRAVLAILLLSDGVQVSPETLVDGVWGDDPPRTAVGTVRTYVYRLRKVLGGDGSPLVIESVAGGYVVRVPPEVLDLGMFRHRLAQAREARRAGDLARAATELRDALDLWQGTPLVGIKGSFADGRRTGLRSLQLAAIEGRFDLDLQLGCHEQVALELTELVAEHPLRERLRELLMLALYRSGQQAEAIDVYQDGRRLLAEELGIDPGPALRDLYQRILAADRELDAESAVRPPSDQSLSAPSQLPPDLPDFTGRADLLARAVHRLTCPDATTVLGVDGLAGVGKTSFAVHLAHAVRNSFPDGQVFVDLTDEGGQPVGPGLVLEFLLQAFGVPLRELPESVGQRAALWRSTLRGRRVLVVLDDVRHSAQVRELLAMSPGCAMVITSQRRLVDLPVSHWLRLDVLEPDEALALFERVAGRDRVSDDLDMVIRLTGKFSYLPLPVRMAAARLASRPRGSLAVIEHYLYVDKYLNGDLGQPMFEDCRIAAAPLDRAYRRLDDTLARAFRLLALADAPDVSIMSAAAILDVEPDIAVTVLESLADLHLIEPDGARRYHYLGLIRPWARQQAFYQDGVAACDAAVARYVGFLLATACNALQTVGPAGSGIRVLDGAGLTFCDREAAARWLSEHRRHLLAAIDQGKANPTVARTLHRELATLAQALRADPAALRAVA</sequence>
<dbReference type="Gene3D" id="3.40.50.300">
    <property type="entry name" value="P-loop containing nucleotide triphosphate hydrolases"/>
    <property type="match status" value="1"/>
</dbReference>
<dbReference type="InterPro" id="IPR005158">
    <property type="entry name" value="BTAD"/>
</dbReference>
<dbReference type="Pfam" id="PF00931">
    <property type="entry name" value="NB-ARC"/>
    <property type="match status" value="1"/>
</dbReference>
<feature type="DNA-binding region" description="OmpR/PhoB-type" evidence="5">
    <location>
        <begin position="1"/>
        <end position="99"/>
    </location>
</feature>
<feature type="region of interest" description="Disordered" evidence="6">
    <location>
        <begin position="255"/>
        <end position="276"/>
    </location>
</feature>
<evidence type="ECO:0000313" key="9">
    <source>
        <dbReference type="Proteomes" id="UP000277671"/>
    </source>
</evidence>
<dbReference type="GO" id="GO:0000160">
    <property type="term" value="P:phosphorelay signal transduction system"/>
    <property type="evidence" value="ECO:0007669"/>
    <property type="project" value="InterPro"/>
</dbReference>
<dbReference type="EMBL" id="RBKT01000001">
    <property type="protein sequence ID" value="RKR90432.1"/>
    <property type="molecule type" value="Genomic_DNA"/>
</dbReference>
<gene>
    <name evidence="8" type="ORF">BDK92_4805</name>
</gene>
<protein>
    <submittedName>
        <fullName evidence="8">DNA-binding SARP family transcriptional activator</fullName>
    </submittedName>
</protein>
<dbReference type="InterPro" id="IPR001867">
    <property type="entry name" value="OmpR/PhoB-type_DNA-bd"/>
</dbReference>
<evidence type="ECO:0000256" key="1">
    <source>
        <dbReference type="ARBA" id="ARBA00005820"/>
    </source>
</evidence>
<evidence type="ECO:0000313" key="8">
    <source>
        <dbReference type="EMBL" id="RKR90432.1"/>
    </source>
</evidence>
<evidence type="ECO:0000256" key="6">
    <source>
        <dbReference type="SAM" id="MobiDB-lite"/>
    </source>
</evidence>
<comment type="similarity">
    <text evidence="1">Belongs to the AfsR/DnrI/RedD regulatory family.</text>
</comment>
<dbReference type="Gene3D" id="1.25.40.10">
    <property type="entry name" value="Tetratricopeptide repeat domain"/>
    <property type="match status" value="1"/>
</dbReference>
<proteinExistence type="inferred from homology"/>
<dbReference type="GO" id="GO:0006355">
    <property type="term" value="P:regulation of DNA-templated transcription"/>
    <property type="evidence" value="ECO:0007669"/>
    <property type="project" value="InterPro"/>
</dbReference>
<keyword evidence="3 5" id="KW-0238">DNA-binding</keyword>
<dbReference type="Proteomes" id="UP000277671">
    <property type="component" value="Unassembled WGS sequence"/>
</dbReference>
<keyword evidence="9" id="KW-1185">Reference proteome</keyword>
<keyword evidence="2" id="KW-0805">Transcription regulation</keyword>
<accession>A0A495JPY1</accession>
<dbReference type="SMART" id="SM01043">
    <property type="entry name" value="BTAD"/>
    <property type="match status" value="1"/>
</dbReference>
<dbReference type="InterPro" id="IPR036388">
    <property type="entry name" value="WH-like_DNA-bd_sf"/>
</dbReference>
<dbReference type="RefSeq" id="WP_147457098.1">
    <property type="nucleotide sequence ID" value="NZ_RBKT01000001.1"/>
</dbReference>
<dbReference type="SUPFAM" id="SSF46894">
    <property type="entry name" value="C-terminal effector domain of the bipartite response regulators"/>
    <property type="match status" value="1"/>
</dbReference>
<evidence type="ECO:0000256" key="5">
    <source>
        <dbReference type="PROSITE-ProRule" id="PRU01091"/>
    </source>
</evidence>
<dbReference type="SMART" id="SM00862">
    <property type="entry name" value="Trans_reg_C"/>
    <property type="match status" value="1"/>
</dbReference>
<dbReference type="PROSITE" id="PS51755">
    <property type="entry name" value="OMPR_PHOB"/>
    <property type="match status" value="1"/>
</dbReference>
<dbReference type="OrthoDB" id="7628974at2"/>
<name>A0A495JPY1_9ACTN</name>
<dbReference type="InterPro" id="IPR011990">
    <property type="entry name" value="TPR-like_helical_dom_sf"/>
</dbReference>
<dbReference type="InterPro" id="IPR002182">
    <property type="entry name" value="NB-ARC"/>
</dbReference>
<dbReference type="InterPro" id="IPR051677">
    <property type="entry name" value="AfsR-DnrI-RedD_regulator"/>
</dbReference>
<dbReference type="AlphaFoldDB" id="A0A495JPY1"/>
<dbReference type="CDD" id="cd15831">
    <property type="entry name" value="BTAD"/>
    <property type="match status" value="1"/>
</dbReference>
<comment type="caution">
    <text evidence="8">The sequence shown here is derived from an EMBL/GenBank/DDBJ whole genome shotgun (WGS) entry which is preliminary data.</text>
</comment>
<dbReference type="Pfam" id="PF03704">
    <property type="entry name" value="BTAD"/>
    <property type="match status" value="1"/>
</dbReference>
<dbReference type="GO" id="GO:0003677">
    <property type="term" value="F:DNA binding"/>
    <property type="evidence" value="ECO:0007669"/>
    <property type="project" value="UniProtKB-UniRule"/>
</dbReference>
<keyword evidence="4" id="KW-0804">Transcription</keyword>
<dbReference type="PRINTS" id="PR00364">
    <property type="entry name" value="DISEASERSIST"/>
</dbReference>
<evidence type="ECO:0000256" key="2">
    <source>
        <dbReference type="ARBA" id="ARBA00023015"/>
    </source>
</evidence>
<reference evidence="8 9" key="1">
    <citation type="submission" date="2018-10" db="EMBL/GenBank/DDBJ databases">
        <title>Sequencing the genomes of 1000 actinobacteria strains.</title>
        <authorList>
            <person name="Klenk H.-P."/>
        </authorList>
    </citation>
    <scope>NUCLEOTIDE SEQUENCE [LARGE SCALE GENOMIC DNA]</scope>
    <source>
        <strain evidence="8 9">DSM 45175</strain>
    </source>
</reference>
<evidence type="ECO:0000256" key="4">
    <source>
        <dbReference type="ARBA" id="ARBA00023163"/>
    </source>
</evidence>
<dbReference type="Gene3D" id="1.10.10.10">
    <property type="entry name" value="Winged helix-like DNA-binding domain superfamily/Winged helix DNA-binding domain"/>
    <property type="match status" value="1"/>
</dbReference>